<keyword evidence="1" id="KW-0812">Transmembrane</keyword>
<evidence type="ECO:0000256" key="1">
    <source>
        <dbReference type="SAM" id="Phobius"/>
    </source>
</evidence>
<accession>A0ABN4SGM4</accession>
<dbReference type="EMBL" id="CP017420">
    <property type="protein sequence ID" value="AOV00574.1"/>
    <property type="molecule type" value="Genomic_DNA"/>
</dbReference>
<sequence length="90" mass="9902">MLLESYVYVQDRQKMTGGRHNGCMRFIVLLIIAAALFYGASRISHIQIGERATGGYDGASMTPQQRVIQAEKEAREAAEAARAAAMRQAE</sequence>
<protein>
    <submittedName>
        <fullName evidence="2">Uncharacterized protein</fullName>
    </submittedName>
</protein>
<keyword evidence="3" id="KW-1185">Reference proteome</keyword>
<name>A0ABN4SGM4_9BURK</name>
<proteinExistence type="predicted"/>
<keyword evidence="1" id="KW-1133">Transmembrane helix</keyword>
<evidence type="ECO:0000313" key="3">
    <source>
        <dbReference type="Proteomes" id="UP000095607"/>
    </source>
</evidence>
<keyword evidence="1" id="KW-0472">Membrane</keyword>
<gene>
    <name evidence="2" type="ORF">BI380_04000</name>
</gene>
<dbReference type="Proteomes" id="UP000095607">
    <property type="component" value="Chromosome"/>
</dbReference>
<organism evidence="2 3">
    <name type="scientific">Delftia tsuruhatensis</name>
    <dbReference type="NCBI Taxonomy" id="180282"/>
    <lineage>
        <taxon>Bacteria</taxon>
        <taxon>Pseudomonadati</taxon>
        <taxon>Pseudomonadota</taxon>
        <taxon>Betaproteobacteria</taxon>
        <taxon>Burkholderiales</taxon>
        <taxon>Comamonadaceae</taxon>
        <taxon>Delftia</taxon>
    </lineage>
</organism>
<feature type="transmembrane region" description="Helical" evidence="1">
    <location>
        <begin position="22"/>
        <end position="40"/>
    </location>
</feature>
<reference evidence="2 3" key="1">
    <citation type="submission" date="2016-09" db="EMBL/GenBank/DDBJ databases">
        <title>Complete genome sequence of Deltia acidovorans CM13 isolated from murine proximal colonic tissue.</title>
        <authorList>
            <person name="Saffarian A."/>
        </authorList>
    </citation>
    <scope>NUCLEOTIDE SEQUENCE [LARGE SCALE GENOMIC DNA]</scope>
    <source>
        <strain evidence="2 3">CM13</strain>
    </source>
</reference>
<evidence type="ECO:0000313" key="2">
    <source>
        <dbReference type="EMBL" id="AOV00574.1"/>
    </source>
</evidence>